<dbReference type="AlphaFoldDB" id="A0A0A1YHH7"/>
<evidence type="ECO:0000259" key="2">
    <source>
        <dbReference type="PROSITE" id="PS50125"/>
    </source>
</evidence>
<feature type="domain" description="Guanylate cyclase" evidence="2">
    <location>
        <begin position="463"/>
        <end position="595"/>
    </location>
</feature>
<dbReference type="InterPro" id="IPR029787">
    <property type="entry name" value="Nucleotide_cyclase"/>
</dbReference>
<feature type="transmembrane region" description="Helical" evidence="1">
    <location>
        <begin position="398"/>
        <end position="418"/>
    </location>
</feature>
<dbReference type="eggNOG" id="COG2114">
    <property type="taxonomic scope" value="Bacteria"/>
</dbReference>
<dbReference type="Gene3D" id="3.30.70.1230">
    <property type="entry name" value="Nucleotide cyclase"/>
    <property type="match status" value="1"/>
</dbReference>
<dbReference type="PROSITE" id="PS50125">
    <property type="entry name" value="GUANYLATE_CYCLASE_2"/>
    <property type="match status" value="1"/>
</dbReference>
<keyword evidence="1" id="KW-0472">Membrane</keyword>
<dbReference type="GO" id="GO:0009190">
    <property type="term" value="P:cyclic nucleotide biosynthetic process"/>
    <property type="evidence" value="ECO:0007669"/>
    <property type="project" value="InterPro"/>
</dbReference>
<dbReference type="PANTHER" id="PTHR43081">
    <property type="entry name" value="ADENYLATE CYCLASE, TERMINAL-DIFFERENTIATION SPECIFIC-RELATED"/>
    <property type="match status" value="1"/>
</dbReference>
<dbReference type="PANTHER" id="PTHR43081:SF1">
    <property type="entry name" value="ADENYLATE CYCLASE, TERMINAL-DIFFERENTIATION SPECIFIC"/>
    <property type="match status" value="1"/>
</dbReference>
<reference evidence="3 4" key="1">
    <citation type="journal article" date="2014" name="Genome Announc.">
        <title>Draft Genome Sequence of Petroleum Oil-Degrading Marine Bacterium Pseudomonas taeanensis Strain MS-3, Isolated from a Crude Oil-Contaminated Seashore.</title>
        <authorList>
            <person name="Lee S.Y."/>
            <person name="Kim S.H."/>
            <person name="Lee D.G."/>
            <person name="Shin S."/>
            <person name="Yun S.H."/>
            <person name="Choi C.W."/>
            <person name="Chung Y.H."/>
            <person name="Choi J.S."/>
            <person name="Kahng H.Y."/>
            <person name="Kim S.I."/>
        </authorList>
    </citation>
    <scope>NUCLEOTIDE SEQUENCE [LARGE SCALE GENOMIC DNA]</scope>
    <source>
        <strain evidence="3 4">MS-3</strain>
    </source>
</reference>
<name>A0A0A1YHH7_9PSED</name>
<keyword evidence="4" id="KW-1185">Reference proteome</keyword>
<dbReference type="EMBL" id="AWSQ01000005">
    <property type="protein sequence ID" value="KFX68526.1"/>
    <property type="molecule type" value="Genomic_DNA"/>
</dbReference>
<sequence>MSISRMRAPSAWICLVVLCASLVFFLLEPLPLQSLRNGLFDQFQRWQPRVYQDVPVKIIDLDEESLRRLGQWPWPRTQVAELVDKLRQAGVAVVVFDVLFAEADRTSPSRMLRNSSLPPAIASQLAGLPDHDLQLAASFARQPLVLGFAAEHSSSRKGLPLARFGLIISGEPPVPYLPAFQNAIRPLPVLERAASGIGALTFQPGADGVVRRVPTFVVMGQELRPSLMAEALRVYQQANQYRIHSSSAGVERIDIGQLRVPTTSTGELWVYFSHTQPARTMPAWQVLEGQGGASLKGSIALIGTSAQGLQDLRFSPLGGIIPGVEIHAQALEQVLSGDYLLRPAWAVVAEAASILFAGLLLLVLVFRTRVLISAALALGLMAGLNALAWYLFVSQQLLLDLFVPSLCLALIYGVASIVRHMATEREQRWMRAAFSRYVSPNLVSHLVANPGQLTLGGKRQVCSFVFTDLAGFTEMMERQAPEAVVSLLNDYLEQVISIAFKHEGTLDRIVGDAVAIMFSAPLPQVDHQARALACALEIHRFATAYVAELSAKGTTFGQTRIGVHSGEVVVGNFGGSTLFDYRALGDPVNTTARLESLNQYIGTSVCVSEAIRGQCADIPMRPIGLVRLVGKTAAVKVFEPLETMQATLGTRLDAPYEAAYRLMVNEDGAALTAFEQLHSQRPQDDLVAFHLQRLRSGERGEQFVMTRK</sequence>
<dbReference type="GO" id="GO:0035556">
    <property type="term" value="P:intracellular signal transduction"/>
    <property type="evidence" value="ECO:0007669"/>
    <property type="project" value="InterPro"/>
</dbReference>
<keyword evidence="1" id="KW-0812">Transmembrane</keyword>
<organism evidence="3 4">
    <name type="scientific">Pseudomonas taeanensis MS-3</name>
    <dbReference type="NCBI Taxonomy" id="1395571"/>
    <lineage>
        <taxon>Bacteria</taxon>
        <taxon>Pseudomonadati</taxon>
        <taxon>Pseudomonadota</taxon>
        <taxon>Gammaproteobacteria</taxon>
        <taxon>Pseudomonadales</taxon>
        <taxon>Pseudomonadaceae</taxon>
        <taxon>Pseudomonas</taxon>
    </lineage>
</organism>
<protein>
    <submittedName>
        <fullName evidence="3">Guanylate cyclase</fullName>
    </submittedName>
</protein>
<dbReference type="InterPro" id="IPR050697">
    <property type="entry name" value="Adenylyl/Guanylyl_Cyclase_3/4"/>
</dbReference>
<dbReference type="eggNOG" id="COG4252">
    <property type="taxonomic scope" value="Bacteria"/>
</dbReference>
<dbReference type="SMART" id="SM00044">
    <property type="entry name" value="CYCc"/>
    <property type="match status" value="1"/>
</dbReference>
<dbReference type="SMART" id="SM01080">
    <property type="entry name" value="CHASE2"/>
    <property type="match status" value="1"/>
</dbReference>
<dbReference type="STRING" id="1395571.TMS3_0117890"/>
<evidence type="ECO:0000313" key="4">
    <source>
        <dbReference type="Proteomes" id="UP000030063"/>
    </source>
</evidence>
<evidence type="ECO:0000313" key="3">
    <source>
        <dbReference type="EMBL" id="KFX68526.1"/>
    </source>
</evidence>
<accession>A0A0A1YHH7</accession>
<dbReference type="SUPFAM" id="SSF55073">
    <property type="entry name" value="Nucleotide cyclase"/>
    <property type="match status" value="1"/>
</dbReference>
<dbReference type="InterPro" id="IPR001054">
    <property type="entry name" value="A/G_cyclase"/>
</dbReference>
<feature type="transmembrane region" description="Helical" evidence="1">
    <location>
        <begin position="371"/>
        <end position="392"/>
    </location>
</feature>
<evidence type="ECO:0000256" key="1">
    <source>
        <dbReference type="SAM" id="Phobius"/>
    </source>
</evidence>
<dbReference type="Proteomes" id="UP000030063">
    <property type="component" value="Unassembled WGS sequence"/>
</dbReference>
<dbReference type="GO" id="GO:0004016">
    <property type="term" value="F:adenylate cyclase activity"/>
    <property type="evidence" value="ECO:0007669"/>
    <property type="project" value="UniProtKB-ARBA"/>
</dbReference>
<dbReference type="InterPro" id="IPR007890">
    <property type="entry name" value="CHASE2"/>
</dbReference>
<dbReference type="Pfam" id="PF05226">
    <property type="entry name" value="CHASE2"/>
    <property type="match status" value="1"/>
</dbReference>
<proteinExistence type="predicted"/>
<feature type="transmembrane region" description="Helical" evidence="1">
    <location>
        <begin position="344"/>
        <end position="364"/>
    </location>
</feature>
<dbReference type="CDD" id="cd07302">
    <property type="entry name" value="CHD"/>
    <property type="match status" value="1"/>
</dbReference>
<keyword evidence="1" id="KW-1133">Transmembrane helix</keyword>
<comment type="caution">
    <text evidence="3">The sequence shown here is derived from an EMBL/GenBank/DDBJ whole genome shotgun (WGS) entry which is preliminary data.</text>
</comment>
<dbReference type="Pfam" id="PF00211">
    <property type="entry name" value="Guanylate_cyc"/>
    <property type="match status" value="1"/>
</dbReference>
<gene>
    <name evidence="3" type="ORF">TMS3_0117890</name>
</gene>